<name>A0A2I0BBN7_9ASPA</name>
<sequence>MASSLDIQVPGTRLRAWALGFGLQAWGFGHQAWAFGLRASGLHLRAWAFTLQASGFILWLLDFELRAQAFILWVSGIMLGPSGFRFRPLGFRHWSSKFGHNLLCFDLHSSGLKASCLGLWASSFVLSSFGLRGLGFKLGPLVSGFVLQAWAFRL</sequence>
<reference evidence="1 2" key="1">
    <citation type="journal article" date="2017" name="Nature">
        <title>The Apostasia genome and the evolution of orchids.</title>
        <authorList>
            <person name="Zhang G.Q."/>
            <person name="Liu K.W."/>
            <person name="Li Z."/>
            <person name="Lohaus R."/>
            <person name="Hsiao Y.Y."/>
            <person name="Niu S.C."/>
            <person name="Wang J.Y."/>
            <person name="Lin Y.C."/>
            <person name="Xu Q."/>
            <person name="Chen L.J."/>
            <person name="Yoshida K."/>
            <person name="Fujiwara S."/>
            <person name="Wang Z.W."/>
            <person name="Zhang Y.Q."/>
            <person name="Mitsuda N."/>
            <person name="Wang M."/>
            <person name="Liu G.H."/>
            <person name="Pecoraro L."/>
            <person name="Huang H.X."/>
            <person name="Xiao X.J."/>
            <person name="Lin M."/>
            <person name="Wu X.Y."/>
            <person name="Wu W.L."/>
            <person name="Chen Y.Y."/>
            <person name="Chang S.B."/>
            <person name="Sakamoto S."/>
            <person name="Ohme-Takagi M."/>
            <person name="Yagi M."/>
            <person name="Zeng S.J."/>
            <person name="Shen C.Y."/>
            <person name="Yeh C.M."/>
            <person name="Luo Y.B."/>
            <person name="Tsai W.C."/>
            <person name="Van de Peer Y."/>
            <person name="Liu Z.J."/>
        </authorList>
    </citation>
    <scope>NUCLEOTIDE SEQUENCE [LARGE SCALE GENOMIC DNA]</scope>
    <source>
        <strain evidence="2">cv. Shenzhen</strain>
        <tissue evidence="1">Stem</tissue>
    </source>
</reference>
<organism evidence="1 2">
    <name type="scientific">Apostasia shenzhenica</name>
    <dbReference type="NCBI Taxonomy" id="1088818"/>
    <lineage>
        <taxon>Eukaryota</taxon>
        <taxon>Viridiplantae</taxon>
        <taxon>Streptophyta</taxon>
        <taxon>Embryophyta</taxon>
        <taxon>Tracheophyta</taxon>
        <taxon>Spermatophyta</taxon>
        <taxon>Magnoliopsida</taxon>
        <taxon>Liliopsida</taxon>
        <taxon>Asparagales</taxon>
        <taxon>Orchidaceae</taxon>
        <taxon>Apostasioideae</taxon>
        <taxon>Apostasia</taxon>
    </lineage>
</organism>
<keyword evidence="2" id="KW-1185">Reference proteome</keyword>
<proteinExistence type="predicted"/>
<accession>A0A2I0BBN7</accession>
<dbReference type="EMBL" id="KZ451896">
    <property type="protein sequence ID" value="PKA65214.1"/>
    <property type="molecule type" value="Genomic_DNA"/>
</dbReference>
<gene>
    <name evidence="1" type="ORF">AXF42_Ash013335</name>
</gene>
<evidence type="ECO:0000313" key="2">
    <source>
        <dbReference type="Proteomes" id="UP000236161"/>
    </source>
</evidence>
<dbReference type="Proteomes" id="UP000236161">
    <property type="component" value="Unassembled WGS sequence"/>
</dbReference>
<evidence type="ECO:0000313" key="1">
    <source>
        <dbReference type="EMBL" id="PKA65214.1"/>
    </source>
</evidence>
<protein>
    <submittedName>
        <fullName evidence="1">Uncharacterized protein</fullName>
    </submittedName>
</protein>
<dbReference type="AlphaFoldDB" id="A0A2I0BBN7"/>